<gene>
    <name evidence="1" type="ORF">FE392_01340</name>
</gene>
<reference evidence="2" key="1">
    <citation type="journal article" date="2024" name="Toxins">
        <title>Genome Sequence Analysis of Native Xenorhabdus Strains Isolated from Entomopathogenic Nematodes in Argentina.</title>
        <authorList>
            <person name="Palma L."/>
            <person name="Frizzo L."/>
            <person name="Kaiser S."/>
            <person name="Berry C."/>
            <person name="Caballero P."/>
            <person name="Bode H.B."/>
            <person name="Del Valle E.E."/>
        </authorList>
    </citation>
    <scope>NUCLEOTIDE SEQUENCE [LARGE SCALE GENOMIC DNA]</scope>
    <source>
        <strain evidence="2">12</strain>
    </source>
</reference>
<comment type="caution">
    <text evidence="1">The sequence shown here is derived from an EMBL/GenBank/DDBJ whole genome shotgun (WGS) entry which is preliminary data.</text>
</comment>
<organism evidence="1 2">
    <name type="scientific">Xenorhabdus santafensis</name>
    <dbReference type="NCBI Taxonomy" id="2582833"/>
    <lineage>
        <taxon>Bacteria</taxon>
        <taxon>Pseudomonadati</taxon>
        <taxon>Pseudomonadota</taxon>
        <taxon>Gammaproteobacteria</taxon>
        <taxon>Enterobacterales</taxon>
        <taxon>Morganellaceae</taxon>
        <taxon>Xenorhabdus</taxon>
    </lineage>
</organism>
<proteinExistence type="predicted"/>
<dbReference type="RefSeq" id="WP_319928435.1">
    <property type="nucleotide sequence ID" value="NZ_VCDN01000007.1"/>
</dbReference>
<dbReference type="Pfam" id="PF19759">
    <property type="entry name" value="DUF6246"/>
    <property type="match status" value="1"/>
</dbReference>
<dbReference type="Proteomes" id="UP001271890">
    <property type="component" value="Unassembled WGS sequence"/>
</dbReference>
<protein>
    <recommendedName>
        <fullName evidence="3">Gp17</fullName>
    </recommendedName>
</protein>
<keyword evidence="2" id="KW-1185">Reference proteome</keyword>
<dbReference type="InterPro" id="IPR046213">
    <property type="entry name" value="DUF6246"/>
</dbReference>
<evidence type="ECO:0000313" key="1">
    <source>
        <dbReference type="EMBL" id="MDX7985983.1"/>
    </source>
</evidence>
<evidence type="ECO:0000313" key="2">
    <source>
        <dbReference type="Proteomes" id="UP001271890"/>
    </source>
</evidence>
<sequence>MTPIFDIGEMVISGDKDYLLCPSLAAMTRFGTPQQIVEAYTLLNGAETQALINRAVLAYGTIPDWLIRLMRKPAFGRTILSTSMRMIQACCEEDTDELIGEWRVGRRGLVYRPGRMPISDIIVVANELITHGVIGKVQIRKLQRHEGTEAYSNQFKAIEYINAARAHFNMTREEAERLTMTEFQMMLKTKFPDEKGFTREEYDAVIDADDKRTDELMQGKRRLVSMKI</sequence>
<evidence type="ECO:0008006" key="3">
    <source>
        <dbReference type="Google" id="ProtNLM"/>
    </source>
</evidence>
<name>A0ABU4S5Q5_9GAMM</name>
<accession>A0ABU4S5Q5</accession>
<dbReference type="EMBL" id="VCDN01000007">
    <property type="protein sequence ID" value="MDX7985983.1"/>
    <property type="molecule type" value="Genomic_DNA"/>
</dbReference>